<accession>A0A0R3E0J7</accession>
<sequence>MIEALADVWAIGKSPCPINGCSKNRFRNKSRHISLKLDRAATKAAARETVRGKIMMTDRDPFAEGERAARENIPAEANPYTDGSDEHALWAAGHEKVAGTIEARESEGN</sequence>
<evidence type="ECO:0000256" key="1">
    <source>
        <dbReference type="SAM" id="MobiDB-lite"/>
    </source>
</evidence>
<evidence type="ECO:0000313" key="3">
    <source>
        <dbReference type="Proteomes" id="UP000051936"/>
    </source>
</evidence>
<feature type="compositionally biased region" description="Basic and acidic residues" evidence="1">
    <location>
        <begin position="61"/>
        <end position="70"/>
    </location>
</feature>
<keyword evidence="3" id="KW-1185">Reference proteome</keyword>
<evidence type="ECO:0000313" key="2">
    <source>
        <dbReference type="EMBL" id="KRQ15707.1"/>
    </source>
</evidence>
<organism evidence="2 3">
    <name type="scientific">Bradyrhizobium manausense</name>
    <dbReference type="NCBI Taxonomy" id="989370"/>
    <lineage>
        <taxon>Bacteria</taxon>
        <taxon>Pseudomonadati</taxon>
        <taxon>Pseudomonadota</taxon>
        <taxon>Alphaproteobacteria</taxon>
        <taxon>Hyphomicrobiales</taxon>
        <taxon>Nitrobacteraceae</taxon>
        <taxon>Bradyrhizobium</taxon>
    </lineage>
</organism>
<comment type="caution">
    <text evidence="2">The sequence shown here is derived from an EMBL/GenBank/DDBJ whole genome shotgun (WGS) entry which is preliminary data.</text>
</comment>
<proteinExistence type="predicted"/>
<dbReference type="AlphaFoldDB" id="A0A0R3E0J7"/>
<gene>
    <name evidence="2" type="ORF">AOQ71_08400</name>
</gene>
<dbReference type="Proteomes" id="UP000051936">
    <property type="component" value="Unassembled WGS sequence"/>
</dbReference>
<dbReference type="STRING" id="989370.AOQ71_08400"/>
<feature type="compositionally biased region" description="Basic and acidic residues" evidence="1">
    <location>
        <begin position="84"/>
        <end position="109"/>
    </location>
</feature>
<reference evidence="2 3" key="1">
    <citation type="submission" date="2015-09" db="EMBL/GenBank/DDBJ databases">
        <title>Draft Genome Sequence of Bradyrhizobium manausense Strain BR 3351T, a Novel Symbiotic Nitrogen-Fixing Alphaproteobacterium Isolated from Brazilian Amazon Rain Forest.</title>
        <authorList>
            <person name="De Araujo J.L."/>
            <person name="Zilli J.E."/>
        </authorList>
    </citation>
    <scope>NUCLEOTIDE SEQUENCE [LARGE SCALE GENOMIC DNA]</scope>
    <source>
        <strain evidence="2 3">BR3351</strain>
    </source>
</reference>
<name>A0A0R3E0J7_9BRAD</name>
<protein>
    <submittedName>
        <fullName evidence="2">Uncharacterized protein</fullName>
    </submittedName>
</protein>
<feature type="region of interest" description="Disordered" evidence="1">
    <location>
        <begin position="61"/>
        <end position="109"/>
    </location>
</feature>
<dbReference type="EMBL" id="LJYG01000040">
    <property type="protein sequence ID" value="KRQ15707.1"/>
    <property type="molecule type" value="Genomic_DNA"/>
</dbReference>